<dbReference type="InterPro" id="IPR001646">
    <property type="entry name" value="5peptide_repeat"/>
</dbReference>
<dbReference type="Pfam" id="PF00805">
    <property type="entry name" value="Pentapeptide"/>
    <property type="match status" value="1"/>
</dbReference>
<dbReference type="Proteomes" id="UP001061999">
    <property type="component" value="Unassembled WGS sequence"/>
</dbReference>
<sequence>AADLEMAWLIKADLKGADLRDANLQEVKLGESNLEQANLTGSRQHYGNFQDANMQGCVGCPTSWDR</sequence>
<evidence type="ECO:0000313" key="2">
    <source>
        <dbReference type="Proteomes" id="UP001061999"/>
    </source>
</evidence>
<dbReference type="SUPFAM" id="SSF141571">
    <property type="entry name" value="Pentapeptide repeat-like"/>
    <property type="match status" value="1"/>
</dbReference>
<name>A0ABT3FIQ7_9PSED</name>
<dbReference type="RefSeq" id="WP_264433440.1">
    <property type="nucleotide sequence ID" value="NZ_JAOSHO010001198.1"/>
</dbReference>
<proteinExistence type="predicted"/>
<reference evidence="1" key="1">
    <citation type="submission" date="2022-07" db="EMBL/GenBank/DDBJ databases">
        <title>Pseudomonas agronomica sp. nov.: a novel bacterium with biotechnological application in the synthesis of biofertilizers from valorized agricultural residues.</title>
        <authorList>
            <person name="Robas M."/>
            <person name="Fernandez V.M."/>
            <person name="Luna L."/>
            <person name="Provanza A."/>
            <person name="Jimenez P.A."/>
        </authorList>
    </citation>
    <scope>NUCLEOTIDE SEQUENCE</scope>
    <source>
        <strain evidence="1">SAICEU22T</strain>
    </source>
</reference>
<dbReference type="EMBL" id="JAOSHO010001198">
    <property type="protein sequence ID" value="MCW1248594.1"/>
    <property type="molecule type" value="Genomic_DNA"/>
</dbReference>
<protein>
    <submittedName>
        <fullName evidence="1">Pentapeptide repeat-containing protein</fullName>
    </submittedName>
</protein>
<dbReference type="Gene3D" id="2.160.20.80">
    <property type="entry name" value="E3 ubiquitin-protein ligase SopA"/>
    <property type="match status" value="1"/>
</dbReference>
<gene>
    <name evidence="1" type="ORF">OC610_29515</name>
</gene>
<feature type="non-terminal residue" evidence="1">
    <location>
        <position position="1"/>
    </location>
</feature>
<organism evidence="1 2">
    <name type="scientific">Pseudomonas agronomica</name>
    <dbReference type="NCBI Taxonomy" id="2979328"/>
    <lineage>
        <taxon>Bacteria</taxon>
        <taxon>Pseudomonadati</taxon>
        <taxon>Pseudomonadota</taxon>
        <taxon>Gammaproteobacteria</taxon>
        <taxon>Pseudomonadales</taxon>
        <taxon>Pseudomonadaceae</taxon>
        <taxon>Pseudomonas</taxon>
    </lineage>
</organism>
<accession>A0ABT3FIQ7</accession>
<keyword evidence="2" id="KW-1185">Reference proteome</keyword>
<evidence type="ECO:0000313" key="1">
    <source>
        <dbReference type="EMBL" id="MCW1248594.1"/>
    </source>
</evidence>
<comment type="caution">
    <text evidence="1">The sequence shown here is derived from an EMBL/GenBank/DDBJ whole genome shotgun (WGS) entry which is preliminary data.</text>
</comment>